<keyword evidence="5 7" id="KW-0687">Ribonucleoprotein</keyword>
<keyword evidence="7" id="KW-0699">rRNA-binding</keyword>
<dbReference type="PANTHER" id="PTHR13479:SF40">
    <property type="entry name" value="SMALL RIBOSOMAL SUBUNIT PROTEIN BS18M"/>
    <property type="match status" value="1"/>
</dbReference>
<dbReference type="GO" id="GO:0070181">
    <property type="term" value="F:small ribosomal subunit rRNA binding"/>
    <property type="evidence" value="ECO:0007669"/>
    <property type="project" value="TreeGrafter"/>
</dbReference>
<evidence type="ECO:0000256" key="3">
    <source>
        <dbReference type="ARBA" id="ARBA00022884"/>
    </source>
</evidence>
<dbReference type="AlphaFoldDB" id="A0A097KNA3"/>
<dbReference type="NCBIfam" id="TIGR00165">
    <property type="entry name" value="S18"/>
    <property type="match status" value="1"/>
</dbReference>
<protein>
    <recommendedName>
        <fullName evidence="6 7">Small ribosomal subunit protein bS18c</fullName>
    </recommendedName>
</protein>
<dbReference type="GO" id="GO:0006412">
    <property type="term" value="P:translation"/>
    <property type="evidence" value="ECO:0007669"/>
    <property type="project" value="UniProtKB-UniRule"/>
</dbReference>
<sequence>MNFSPRHQKIRVKHSPSRIIPIVERKSKQVSLSNKETFTGKGKPVQGIFDYKTRIIDYKNLVLLKKFITSEGKILPRRVSGLTAKQQRHIAKAIKNARMIGLLPFIIKSKN</sequence>
<keyword evidence="3 7" id="KW-0694">RNA-binding</keyword>
<dbReference type="EMBL" id="KM462875">
    <property type="protein sequence ID" value="AIT94657.1"/>
    <property type="molecule type" value="Genomic_DNA"/>
</dbReference>
<dbReference type="EMBL" id="KM462875">
    <property type="protein sequence ID" value="AIT94613.1"/>
    <property type="molecule type" value="Genomic_DNA"/>
</dbReference>
<reference evidence="9" key="1">
    <citation type="journal article" date="2014" name="BMC Evol. Biol.">
        <title>Chloroplast phylogenomic analysis resolves deep-level relationships within the green algal class Trebouxiophyceae.</title>
        <authorList>
            <person name="Lemieux C."/>
            <person name="Otis C."/>
            <person name="Turmel M."/>
        </authorList>
    </citation>
    <scope>NUCLEOTIDE SEQUENCE</scope>
</reference>
<evidence type="ECO:0000256" key="5">
    <source>
        <dbReference type="ARBA" id="ARBA00023274"/>
    </source>
</evidence>
<evidence type="ECO:0000256" key="6">
    <source>
        <dbReference type="ARBA" id="ARBA00035266"/>
    </source>
</evidence>
<evidence type="ECO:0000256" key="7">
    <source>
        <dbReference type="HAMAP-Rule" id="MF_00270"/>
    </source>
</evidence>
<dbReference type="InterPro" id="IPR001648">
    <property type="entry name" value="Ribosomal_bS18"/>
</dbReference>
<evidence type="ECO:0000256" key="2">
    <source>
        <dbReference type="ARBA" id="ARBA00011458"/>
    </source>
</evidence>
<organism evidence="9">
    <name type="scientific">Pleurastrosarcina brevispinosa</name>
    <dbReference type="NCBI Taxonomy" id="163096"/>
    <lineage>
        <taxon>Eukaryota</taxon>
        <taxon>Viridiplantae</taxon>
        <taxon>Chlorophyta</taxon>
        <taxon>core chlorophytes</taxon>
        <taxon>Trebouxiophyceae</taxon>
        <taxon>Trebouxiophyceae incertae sedis</taxon>
        <taxon>Pleurastrosarcina</taxon>
    </lineage>
</organism>
<comment type="subunit">
    <text evidence="2 7">Part of the 30S ribosomal subunit.</text>
</comment>
<evidence type="ECO:0000256" key="4">
    <source>
        <dbReference type="ARBA" id="ARBA00022980"/>
    </source>
</evidence>
<dbReference type="GO" id="GO:0005763">
    <property type="term" value="C:mitochondrial small ribosomal subunit"/>
    <property type="evidence" value="ECO:0007669"/>
    <property type="project" value="TreeGrafter"/>
</dbReference>
<dbReference type="PANTHER" id="PTHR13479">
    <property type="entry name" value="30S RIBOSOMAL PROTEIN S18"/>
    <property type="match status" value="1"/>
</dbReference>
<comment type="similarity">
    <text evidence="1 7 8">Belongs to the bacterial ribosomal protein bS18 family.</text>
</comment>
<gene>
    <name evidence="7 9" type="primary">rps18</name>
</gene>
<evidence type="ECO:0000256" key="8">
    <source>
        <dbReference type="RuleBase" id="RU003910"/>
    </source>
</evidence>
<evidence type="ECO:0000256" key="1">
    <source>
        <dbReference type="ARBA" id="ARBA00005589"/>
    </source>
</evidence>
<evidence type="ECO:0000313" key="9">
    <source>
        <dbReference type="EMBL" id="AIT94657.1"/>
    </source>
</evidence>
<dbReference type="InterPro" id="IPR036870">
    <property type="entry name" value="Ribosomal_bS18_sf"/>
</dbReference>
<keyword evidence="9" id="KW-0150">Chloroplast</keyword>
<dbReference type="PRINTS" id="PR00974">
    <property type="entry name" value="RIBOSOMALS18"/>
</dbReference>
<comment type="subcellular location">
    <subcellularLocation>
        <location evidence="7">Plastid</location>
        <location evidence="7">Chloroplast</location>
    </subcellularLocation>
</comment>
<proteinExistence type="inferred from homology"/>
<dbReference type="Gene3D" id="4.10.640.10">
    <property type="entry name" value="Ribosomal protein S18"/>
    <property type="match status" value="1"/>
</dbReference>
<keyword evidence="4 7" id="KW-0689">Ribosomal protein</keyword>
<accession>A0A097KNA3</accession>
<keyword evidence="9" id="KW-0934">Plastid</keyword>
<dbReference type="GO" id="GO:0009507">
    <property type="term" value="C:chloroplast"/>
    <property type="evidence" value="ECO:0007669"/>
    <property type="project" value="UniProtKB-SubCell"/>
</dbReference>
<dbReference type="HAMAP" id="MF_00270">
    <property type="entry name" value="Ribosomal_bS18"/>
    <property type="match status" value="1"/>
</dbReference>
<name>A0A097KNA3_9CHLO</name>
<dbReference type="Pfam" id="PF01084">
    <property type="entry name" value="Ribosomal_S18"/>
    <property type="match status" value="1"/>
</dbReference>
<geneLocation type="chloroplast" evidence="9"/>
<dbReference type="SUPFAM" id="SSF46911">
    <property type="entry name" value="Ribosomal protein S18"/>
    <property type="match status" value="1"/>
</dbReference>
<dbReference type="GO" id="GO:0003735">
    <property type="term" value="F:structural constituent of ribosome"/>
    <property type="evidence" value="ECO:0007669"/>
    <property type="project" value="InterPro"/>
</dbReference>